<reference evidence="4" key="1">
    <citation type="journal article" date="2014" name="BMC Genomics">
        <title>The draft genome of the pest tephritid fruit fly Bactrocera tryoni: resources for the genomic analysis of hybridising species.</title>
        <authorList>
            <person name="Gilchrist A.S."/>
            <person name="Shearman D.C."/>
            <person name="Frommer M."/>
            <person name="Raphael K.A."/>
            <person name="Deshpande N.P."/>
            <person name="Wilkins M.R."/>
            <person name="Sherwin W.B."/>
            <person name="Sved J.A."/>
        </authorList>
    </citation>
    <scope>NUCLEOTIDE SEQUENCE</scope>
</reference>
<dbReference type="EMBL" id="KU543679">
    <property type="protein sequence ID" value="AMS38362.1"/>
    <property type="molecule type" value="Genomic_DNA"/>
</dbReference>
<keyword evidence="1" id="KW-0479">Metal-binding</keyword>
<protein>
    <recommendedName>
        <fullName evidence="3">CCHC-type domain-containing protein</fullName>
    </recommendedName>
</protein>
<reference evidence="4" key="2">
    <citation type="submission" date="2016-01" db="EMBL/GenBank/DDBJ databases">
        <authorList>
            <person name="Oliw E.H."/>
        </authorList>
    </citation>
    <scope>NUCLEOTIDE SEQUENCE</scope>
</reference>
<feature type="region of interest" description="Disordered" evidence="2">
    <location>
        <begin position="1"/>
        <end position="59"/>
    </location>
</feature>
<evidence type="ECO:0000313" key="4">
    <source>
        <dbReference type="EMBL" id="AMS38362.1"/>
    </source>
</evidence>
<dbReference type="GO" id="GO:0003676">
    <property type="term" value="F:nucleic acid binding"/>
    <property type="evidence" value="ECO:0007669"/>
    <property type="project" value="InterPro"/>
</dbReference>
<dbReference type="PROSITE" id="PS50158">
    <property type="entry name" value="ZF_CCHC"/>
    <property type="match status" value="2"/>
</dbReference>
<keyword evidence="1" id="KW-0862">Zinc</keyword>
<evidence type="ECO:0000259" key="3">
    <source>
        <dbReference type="PROSITE" id="PS50158"/>
    </source>
</evidence>
<dbReference type="InterPro" id="IPR036875">
    <property type="entry name" value="Znf_CCHC_sf"/>
</dbReference>
<keyword evidence="1" id="KW-0863">Zinc-finger</keyword>
<dbReference type="OrthoDB" id="8057216at2759"/>
<evidence type="ECO:0000256" key="1">
    <source>
        <dbReference type="PROSITE-ProRule" id="PRU00047"/>
    </source>
</evidence>
<accession>A0A142LX36</accession>
<dbReference type="Gene3D" id="4.10.60.10">
    <property type="entry name" value="Zinc finger, CCHC-type"/>
    <property type="match status" value="1"/>
</dbReference>
<evidence type="ECO:0000256" key="2">
    <source>
        <dbReference type="SAM" id="MobiDB-lite"/>
    </source>
</evidence>
<sequence>MASENSIGRTPDNPFRRISKIMRTPPNGKNEESAAAGPNKRGDIAAQESKGGKPEEFEKDETVSIFCSLSKKIKELEMMMAGQRHINQAMRELVSSIVILHAKTEKLGNQARRVLIGKPSQVPTIGRDDNTPKRMREASGFLPPTKKPKNVNEKPQLLYSGAAKLTQEENTTSLNTSERWVDVVKKRKPMEKKIRTKPDAIIITKKEGASYADILRKIKSDSGLEVLGSNVTHIRKTLKGDLLIELKNRADTKAESFQSALEGVVGEMAMIQPKTHNVTIMCKDLDEITTPEEICAALKRECGIQNLEISSVKSLRKTRSGTQIALVCMRAQDAKAALKLGKIKIGWSICRLREYSPIPRCYKCFHLGHMARKCCSLTDRSSQCTRCGTAGHLAKVCTNVPSCMLCKGEHSVLSTTCPKYLEMMKSLSK</sequence>
<dbReference type="SUPFAM" id="SSF57756">
    <property type="entry name" value="Retrovirus zinc finger-like domains"/>
    <property type="match status" value="1"/>
</dbReference>
<proteinExistence type="predicted"/>
<name>A0A142LX36_BACRY</name>
<feature type="domain" description="CCHC-type" evidence="3">
    <location>
        <begin position="384"/>
        <end position="399"/>
    </location>
</feature>
<dbReference type="SMART" id="SM00343">
    <property type="entry name" value="ZnF_C2HC"/>
    <property type="match status" value="2"/>
</dbReference>
<organism evidence="4">
    <name type="scientific">Bactrocera tryoni</name>
    <name type="common">Queensland fruit fly</name>
    <name type="synonym">Tephritis tryoni</name>
    <dbReference type="NCBI Taxonomy" id="59916"/>
    <lineage>
        <taxon>Eukaryota</taxon>
        <taxon>Metazoa</taxon>
        <taxon>Ecdysozoa</taxon>
        <taxon>Arthropoda</taxon>
        <taxon>Hexapoda</taxon>
        <taxon>Insecta</taxon>
        <taxon>Pterygota</taxon>
        <taxon>Neoptera</taxon>
        <taxon>Endopterygota</taxon>
        <taxon>Diptera</taxon>
        <taxon>Brachycera</taxon>
        <taxon>Muscomorpha</taxon>
        <taxon>Tephritoidea</taxon>
        <taxon>Tephritidae</taxon>
        <taxon>Bactrocera</taxon>
        <taxon>Bactrocera</taxon>
    </lineage>
</organism>
<dbReference type="AlphaFoldDB" id="A0A142LX36"/>
<dbReference type="InterPro" id="IPR001878">
    <property type="entry name" value="Znf_CCHC"/>
</dbReference>
<feature type="compositionally biased region" description="Basic and acidic residues" evidence="2">
    <location>
        <begin position="50"/>
        <end position="59"/>
    </location>
</feature>
<feature type="domain" description="CCHC-type" evidence="3">
    <location>
        <begin position="360"/>
        <end position="374"/>
    </location>
</feature>
<dbReference type="GO" id="GO:0008270">
    <property type="term" value="F:zinc ion binding"/>
    <property type="evidence" value="ECO:0007669"/>
    <property type="project" value="UniProtKB-KW"/>
</dbReference>